<organism evidence="2 3">
    <name type="scientific">Steccherinum ochraceum</name>
    <dbReference type="NCBI Taxonomy" id="92696"/>
    <lineage>
        <taxon>Eukaryota</taxon>
        <taxon>Fungi</taxon>
        <taxon>Dikarya</taxon>
        <taxon>Basidiomycota</taxon>
        <taxon>Agaricomycotina</taxon>
        <taxon>Agaricomycetes</taxon>
        <taxon>Polyporales</taxon>
        <taxon>Steccherinaceae</taxon>
        <taxon>Steccherinum</taxon>
    </lineage>
</organism>
<evidence type="ECO:0000313" key="3">
    <source>
        <dbReference type="Proteomes" id="UP000292702"/>
    </source>
</evidence>
<feature type="transmembrane region" description="Helical" evidence="1">
    <location>
        <begin position="38"/>
        <end position="62"/>
    </location>
</feature>
<reference evidence="2 3" key="1">
    <citation type="submission" date="2018-11" db="EMBL/GenBank/DDBJ databases">
        <title>Genome assembly of Steccherinum ochraceum LE-BIN_3174, the white-rot fungus of the Steccherinaceae family (The Residual Polyporoid clade, Polyporales, Basidiomycota).</title>
        <authorList>
            <person name="Fedorova T.V."/>
            <person name="Glazunova O.A."/>
            <person name="Landesman E.O."/>
            <person name="Moiseenko K.V."/>
            <person name="Psurtseva N.V."/>
            <person name="Savinova O.S."/>
            <person name="Shakhova N.V."/>
            <person name="Tyazhelova T.V."/>
            <person name="Vasina D.V."/>
        </authorList>
    </citation>
    <scope>NUCLEOTIDE SEQUENCE [LARGE SCALE GENOMIC DNA]</scope>
    <source>
        <strain evidence="2 3">LE-BIN_3174</strain>
    </source>
</reference>
<accession>A0A4R0RGC0</accession>
<dbReference type="Proteomes" id="UP000292702">
    <property type="component" value="Unassembled WGS sequence"/>
</dbReference>
<evidence type="ECO:0000313" key="2">
    <source>
        <dbReference type="EMBL" id="TCD65783.1"/>
    </source>
</evidence>
<dbReference type="AlphaFoldDB" id="A0A4R0RGC0"/>
<keyword evidence="1" id="KW-1133">Transmembrane helix</keyword>
<name>A0A4R0RGC0_9APHY</name>
<sequence length="149" mass="15656">MLFSSSTMFTSATSQFLPPRDPVSKVNITMGSESETGIAPWLVALMVVGALLVLVTLSCVFLDGGRGVRRFMHSHKTSRLVLTGGRPTAPIPHPLPSVLPNLRVCRPPPPAYTAYSHADVGPLQVVVPVHATGMAECGAKGEGLGKVSV</sequence>
<proteinExistence type="predicted"/>
<dbReference type="EMBL" id="RWJN01000164">
    <property type="protein sequence ID" value="TCD65783.1"/>
    <property type="molecule type" value="Genomic_DNA"/>
</dbReference>
<keyword evidence="1" id="KW-0472">Membrane</keyword>
<keyword evidence="1" id="KW-0812">Transmembrane</keyword>
<comment type="caution">
    <text evidence="2">The sequence shown here is derived from an EMBL/GenBank/DDBJ whole genome shotgun (WGS) entry which is preliminary data.</text>
</comment>
<protein>
    <submittedName>
        <fullName evidence="2">Uncharacterized protein</fullName>
    </submittedName>
</protein>
<evidence type="ECO:0000256" key="1">
    <source>
        <dbReference type="SAM" id="Phobius"/>
    </source>
</evidence>
<keyword evidence="3" id="KW-1185">Reference proteome</keyword>
<gene>
    <name evidence="2" type="ORF">EIP91_002222</name>
</gene>